<protein>
    <submittedName>
        <fullName evidence="4">Unannotated protein</fullName>
    </submittedName>
</protein>
<feature type="region of interest" description="Disordered" evidence="2">
    <location>
        <begin position="1"/>
        <end position="35"/>
    </location>
</feature>
<reference evidence="4" key="1">
    <citation type="submission" date="2020-05" db="EMBL/GenBank/DDBJ databases">
        <authorList>
            <person name="Chiriac C."/>
            <person name="Salcher M."/>
            <person name="Ghai R."/>
            <person name="Kavagutti S V."/>
        </authorList>
    </citation>
    <scope>NUCLEOTIDE SEQUENCE</scope>
</reference>
<dbReference type="EMBL" id="CAFBPU010000008">
    <property type="protein sequence ID" value="CAB5025857.1"/>
    <property type="molecule type" value="Genomic_DNA"/>
</dbReference>
<evidence type="ECO:0000313" key="4">
    <source>
        <dbReference type="EMBL" id="CAB5025857.1"/>
    </source>
</evidence>
<evidence type="ECO:0000256" key="3">
    <source>
        <dbReference type="SAM" id="Phobius"/>
    </source>
</evidence>
<evidence type="ECO:0000256" key="1">
    <source>
        <dbReference type="SAM" id="Coils"/>
    </source>
</evidence>
<organism evidence="4">
    <name type="scientific">freshwater metagenome</name>
    <dbReference type="NCBI Taxonomy" id="449393"/>
    <lineage>
        <taxon>unclassified sequences</taxon>
        <taxon>metagenomes</taxon>
        <taxon>ecological metagenomes</taxon>
    </lineage>
</organism>
<dbReference type="InterPro" id="IPR007060">
    <property type="entry name" value="FtsL/DivIC"/>
</dbReference>
<feature type="transmembrane region" description="Helical" evidence="3">
    <location>
        <begin position="47"/>
        <end position="65"/>
    </location>
</feature>
<proteinExistence type="predicted"/>
<sequence length="178" mass="18909">MSGPSQRSAERGSARRAPSSRTGTKRTGRVASAAAAVRERPSLTGRAVILASVVVILVVTLAVPVRELVHQRGEINALRAENAAAQARVDDLLIRQQRLKDPAYVVSLVRERLHYLLPGEIGYVVLDPAEAPAPATAAKKAASLSWYEGLWASVGAVDHAVAPAVVPAYVPMRPDAPR</sequence>
<feature type="coiled-coil region" evidence="1">
    <location>
        <begin position="68"/>
        <end position="95"/>
    </location>
</feature>
<keyword evidence="3" id="KW-0812">Transmembrane</keyword>
<keyword evidence="3" id="KW-0472">Membrane</keyword>
<dbReference type="Pfam" id="PF04977">
    <property type="entry name" value="DivIC"/>
    <property type="match status" value="1"/>
</dbReference>
<dbReference type="AlphaFoldDB" id="A0A6J7RAU1"/>
<evidence type="ECO:0000256" key="2">
    <source>
        <dbReference type="SAM" id="MobiDB-lite"/>
    </source>
</evidence>
<name>A0A6J7RAU1_9ZZZZ</name>
<keyword evidence="3" id="KW-1133">Transmembrane helix</keyword>
<keyword evidence="1" id="KW-0175">Coiled coil</keyword>
<accession>A0A6J7RAU1</accession>
<gene>
    <name evidence="4" type="ORF">UFOPK4150_00538</name>
</gene>